<accession>A0ABS0N2P9</accession>
<organism evidence="4 5">
    <name type="scientific">Aurantiacibacter sediminis</name>
    <dbReference type="NCBI Taxonomy" id="2793064"/>
    <lineage>
        <taxon>Bacteria</taxon>
        <taxon>Pseudomonadati</taxon>
        <taxon>Pseudomonadota</taxon>
        <taxon>Alphaproteobacteria</taxon>
        <taxon>Sphingomonadales</taxon>
        <taxon>Erythrobacteraceae</taxon>
        <taxon>Aurantiacibacter</taxon>
    </lineage>
</organism>
<protein>
    <recommendedName>
        <fullName evidence="2">RNA 2',3'-cyclic phosphodiesterase</fullName>
        <shortName evidence="2">RNA 2',3'-CPDase</shortName>
        <ecNumber evidence="2">3.1.4.58</ecNumber>
    </recommendedName>
</protein>
<dbReference type="Proteomes" id="UP000602442">
    <property type="component" value="Unassembled WGS sequence"/>
</dbReference>
<dbReference type="NCBIfam" id="TIGR02258">
    <property type="entry name" value="2_5_ligase"/>
    <property type="match status" value="1"/>
</dbReference>
<dbReference type="HAMAP" id="MF_01940">
    <property type="entry name" value="RNA_CPDase"/>
    <property type="match status" value="1"/>
</dbReference>
<dbReference type="EMBL" id="JAEANY010000002">
    <property type="protein sequence ID" value="MBH5322243.1"/>
    <property type="molecule type" value="Genomic_DNA"/>
</dbReference>
<comment type="similarity">
    <text evidence="2">Belongs to the 2H phosphoesterase superfamily. ThpR family.</text>
</comment>
<name>A0ABS0N2P9_9SPHN</name>
<keyword evidence="5" id="KW-1185">Reference proteome</keyword>
<gene>
    <name evidence="4" type="primary">thpR</name>
    <name evidence="4" type="ORF">I5L03_06550</name>
</gene>
<dbReference type="InterPro" id="IPR004175">
    <property type="entry name" value="RNA_CPDase"/>
</dbReference>
<feature type="short sequence motif" description="HXTX 2" evidence="2">
    <location>
        <begin position="123"/>
        <end position="126"/>
    </location>
</feature>
<dbReference type="RefSeq" id="WP_197920947.1">
    <property type="nucleotide sequence ID" value="NZ_CAWPTA010000007.1"/>
</dbReference>
<dbReference type="EC" id="3.1.4.58" evidence="2"/>
<feature type="short sequence motif" description="HXTX 1" evidence="2">
    <location>
        <begin position="39"/>
        <end position="42"/>
    </location>
</feature>
<evidence type="ECO:0000313" key="4">
    <source>
        <dbReference type="EMBL" id="MBH5322243.1"/>
    </source>
</evidence>
<feature type="active site" description="Proton donor" evidence="2">
    <location>
        <position position="39"/>
    </location>
</feature>
<evidence type="ECO:0000313" key="5">
    <source>
        <dbReference type="Proteomes" id="UP000602442"/>
    </source>
</evidence>
<dbReference type="PANTHER" id="PTHR35561:SF1">
    <property type="entry name" value="RNA 2',3'-CYCLIC PHOSPHODIESTERASE"/>
    <property type="match status" value="1"/>
</dbReference>
<dbReference type="Pfam" id="PF02834">
    <property type="entry name" value="LigT_PEase"/>
    <property type="match status" value="2"/>
</dbReference>
<comment type="catalytic activity">
    <reaction evidence="2">
        <text>a 3'-end 2',3'-cyclophospho-ribonucleotide-RNA + H2O = a 3'-end 2'-phospho-ribonucleotide-RNA + H(+)</text>
        <dbReference type="Rhea" id="RHEA:11828"/>
        <dbReference type="Rhea" id="RHEA-COMP:10464"/>
        <dbReference type="Rhea" id="RHEA-COMP:17353"/>
        <dbReference type="ChEBI" id="CHEBI:15377"/>
        <dbReference type="ChEBI" id="CHEBI:15378"/>
        <dbReference type="ChEBI" id="CHEBI:83064"/>
        <dbReference type="ChEBI" id="CHEBI:173113"/>
        <dbReference type="EC" id="3.1.4.58"/>
    </reaction>
</comment>
<feature type="domain" description="Phosphoesterase HXTX" evidence="3">
    <location>
        <begin position="93"/>
        <end position="170"/>
    </location>
</feature>
<evidence type="ECO:0000256" key="1">
    <source>
        <dbReference type="ARBA" id="ARBA00022801"/>
    </source>
</evidence>
<dbReference type="InterPro" id="IPR014051">
    <property type="entry name" value="Phosphoesterase_HXTX"/>
</dbReference>
<evidence type="ECO:0000256" key="2">
    <source>
        <dbReference type="HAMAP-Rule" id="MF_01940"/>
    </source>
</evidence>
<reference evidence="4 5" key="1">
    <citation type="submission" date="2020-11" db="EMBL/GenBank/DDBJ databases">
        <title>Erythrobacter sediminis sp. nov., a marine bacterium from a tidal flat of Garorim Bay.</title>
        <authorList>
            <person name="Kim D."/>
            <person name="Yoo Y."/>
            <person name="Kim J.-J."/>
        </authorList>
    </citation>
    <scope>NUCLEOTIDE SEQUENCE [LARGE SCALE GENOMIC DNA]</scope>
    <source>
        <strain evidence="4 5">JGD-13</strain>
    </source>
</reference>
<proteinExistence type="inferred from homology"/>
<dbReference type="Gene3D" id="3.90.1140.10">
    <property type="entry name" value="Cyclic phosphodiesterase"/>
    <property type="match status" value="1"/>
</dbReference>
<evidence type="ECO:0000259" key="3">
    <source>
        <dbReference type="Pfam" id="PF02834"/>
    </source>
</evidence>
<dbReference type="SUPFAM" id="SSF55144">
    <property type="entry name" value="LigT-like"/>
    <property type="match status" value="1"/>
</dbReference>
<dbReference type="InterPro" id="IPR009097">
    <property type="entry name" value="Cyclic_Pdiesterase"/>
</dbReference>
<comment type="function">
    <text evidence="2">Hydrolyzes RNA 2',3'-cyclic phosphodiester to an RNA 2'-phosphomonoester.</text>
</comment>
<sequence>MSSCRLFVALRPPEEVCDTLLDTMEGVTGARWQDADNLHITLRFIGEVDRHQFADVVTALESVPFRPFNLRIAGVGHFEGKHRPKAIWARVEQSDALGDLQHSVEMACRRAALPPVSRKFIPHVTVARLNSGSAPIAGWIAQHSDLAMGPWRAQKFALYESNLTPQGAIYEQIETFG</sequence>
<keyword evidence="1 2" id="KW-0378">Hydrolase</keyword>
<feature type="domain" description="Phosphoesterase HXTX" evidence="3">
    <location>
        <begin position="11"/>
        <end position="88"/>
    </location>
</feature>
<feature type="active site" description="Proton acceptor" evidence="2">
    <location>
        <position position="123"/>
    </location>
</feature>
<comment type="caution">
    <text evidence="4">The sequence shown here is derived from an EMBL/GenBank/DDBJ whole genome shotgun (WGS) entry which is preliminary data.</text>
</comment>
<dbReference type="PANTHER" id="PTHR35561">
    <property type="entry name" value="RNA 2',3'-CYCLIC PHOSPHODIESTERASE"/>
    <property type="match status" value="1"/>
</dbReference>